<dbReference type="PANTHER" id="PTHR22718">
    <property type="entry name" value="SERPENTINE RECEPTOR, CLASS X"/>
    <property type="match status" value="1"/>
</dbReference>
<evidence type="ECO:0000256" key="1">
    <source>
        <dbReference type="ARBA" id="ARBA00004370"/>
    </source>
</evidence>
<dbReference type="EMBL" id="BTSX01000004">
    <property type="protein sequence ID" value="GMS91753.1"/>
    <property type="molecule type" value="Genomic_DNA"/>
</dbReference>
<feature type="transmembrane region" description="Helical" evidence="5">
    <location>
        <begin position="262"/>
        <end position="281"/>
    </location>
</feature>
<dbReference type="AlphaFoldDB" id="A0AAV5TF33"/>
<feature type="transmembrane region" description="Helical" evidence="5">
    <location>
        <begin position="293"/>
        <end position="313"/>
    </location>
</feature>
<organism evidence="7 8">
    <name type="scientific">Pristionchus entomophagus</name>
    <dbReference type="NCBI Taxonomy" id="358040"/>
    <lineage>
        <taxon>Eukaryota</taxon>
        <taxon>Metazoa</taxon>
        <taxon>Ecdysozoa</taxon>
        <taxon>Nematoda</taxon>
        <taxon>Chromadorea</taxon>
        <taxon>Rhabditida</taxon>
        <taxon>Rhabditina</taxon>
        <taxon>Diplogasteromorpha</taxon>
        <taxon>Diplogasteroidea</taxon>
        <taxon>Neodiplogasteridae</taxon>
        <taxon>Pristionchus</taxon>
    </lineage>
</organism>
<evidence type="ECO:0000256" key="2">
    <source>
        <dbReference type="ARBA" id="ARBA00022692"/>
    </source>
</evidence>
<feature type="non-terminal residue" evidence="7">
    <location>
        <position position="318"/>
    </location>
</feature>
<dbReference type="InterPro" id="IPR000276">
    <property type="entry name" value="GPCR_Rhodpsn"/>
</dbReference>
<dbReference type="Pfam" id="PF00001">
    <property type="entry name" value="7tm_1"/>
    <property type="match status" value="1"/>
</dbReference>
<dbReference type="GO" id="GO:0016020">
    <property type="term" value="C:membrane"/>
    <property type="evidence" value="ECO:0007669"/>
    <property type="project" value="UniProtKB-SubCell"/>
</dbReference>
<dbReference type="PROSITE" id="PS50262">
    <property type="entry name" value="G_PROTEIN_RECEP_F1_2"/>
    <property type="match status" value="1"/>
</dbReference>
<keyword evidence="4 5" id="KW-0472">Membrane</keyword>
<feature type="transmembrane region" description="Helical" evidence="5">
    <location>
        <begin position="14"/>
        <end position="38"/>
    </location>
</feature>
<evidence type="ECO:0000256" key="3">
    <source>
        <dbReference type="ARBA" id="ARBA00022989"/>
    </source>
</evidence>
<protein>
    <recommendedName>
        <fullName evidence="6">G-protein coupled receptors family 1 profile domain-containing protein</fullName>
    </recommendedName>
</protein>
<feature type="transmembrane region" description="Helical" evidence="5">
    <location>
        <begin position="159"/>
        <end position="180"/>
    </location>
</feature>
<feature type="transmembrane region" description="Helical" evidence="5">
    <location>
        <begin position="204"/>
        <end position="230"/>
    </location>
</feature>
<proteinExistence type="predicted"/>
<feature type="domain" description="G-protein coupled receptors family 1 profile" evidence="6">
    <location>
        <begin position="30"/>
        <end position="310"/>
    </location>
</feature>
<reference evidence="7" key="1">
    <citation type="submission" date="2023-10" db="EMBL/GenBank/DDBJ databases">
        <title>Genome assembly of Pristionchus species.</title>
        <authorList>
            <person name="Yoshida K."/>
            <person name="Sommer R.J."/>
        </authorList>
    </citation>
    <scope>NUCLEOTIDE SEQUENCE</scope>
    <source>
        <strain evidence="7">RS0144</strain>
    </source>
</reference>
<dbReference type="PANTHER" id="PTHR22718:SF25">
    <property type="entry name" value="G-PROTEIN COUPLED RECEPTORS FAMILY 1 PROFILE DOMAIN-CONTAINING PROTEIN"/>
    <property type="match status" value="1"/>
</dbReference>
<feature type="non-terminal residue" evidence="7">
    <location>
        <position position="1"/>
    </location>
</feature>
<comment type="subcellular location">
    <subcellularLocation>
        <location evidence="1">Membrane</location>
    </subcellularLocation>
</comment>
<dbReference type="SUPFAM" id="SSF81321">
    <property type="entry name" value="Family A G protein-coupled receptor-like"/>
    <property type="match status" value="1"/>
</dbReference>
<feature type="transmembrane region" description="Helical" evidence="5">
    <location>
        <begin position="50"/>
        <end position="78"/>
    </location>
</feature>
<dbReference type="Proteomes" id="UP001432027">
    <property type="component" value="Unassembled WGS sequence"/>
</dbReference>
<keyword evidence="3 5" id="KW-1133">Transmembrane helix</keyword>
<dbReference type="CDD" id="cd00637">
    <property type="entry name" value="7tm_classA_rhodopsin-like"/>
    <property type="match status" value="1"/>
</dbReference>
<accession>A0AAV5TF33</accession>
<feature type="transmembrane region" description="Helical" evidence="5">
    <location>
        <begin position="120"/>
        <end position="138"/>
    </location>
</feature>
<evidence type="ECO:0000256" key="5">
    <source>
        <dbReference type="SAM" id="Phobius"/>
    </source>
</evidence>
<name>A0AAV5TF33_9BILA</name>
<gene>
    <name evidence="7" type="ORF">PENTCL1PPCAC_13928</name>
</gene>
<dbReference type="InterPro" id="IPR017452">
    <property type="entry name" value="GPCR_Rhodpsn_7TM"/>
</dbReference>
<dbReference type="Gene3D" id="1.20.1070.10">
    <property type="entry name" value="Rhodopsin 7-helix transmembrane proteins"/>
    <property type="match status" value="1"/>
</dbReference>
<dbReference type="GO" id="GO:0004930">
    <property type="term" value="F:G protein-coupled receptor activity"/>
    <property type="evidence" value="ECO:0007669"/>
    <property type="project" value="InterPro"/>
</dbReference>
<keyword evidence="2 5" id="KW-0812">Transmembrane</keyword>
<comment type="caution">
    <text evidence="7">The sequence shown here is derived from an EMBL/GenBank/DDBJ whole genome shotgun (WGS) entry which is preliminary data.</text>
</comment>
<evidence type="ECO:0000259" key="6">
    <source>
        <dbReference type="PROSITE" id="PS50262"/>
    </source>
</evidence>
<keyword evidence="8" id="KW-1185">Reference proteome</keyword>
<evidence type="ECO:0000256" key="4">
    <source>
        <dbReference type="ARBA" id="ARBA00023136"/>
    </source>
</evidence>
<sequence length="318" mass="36103">GTGFNGIRNSASNVGLLILEAIVGLIVALSNVLIGLVLCMGLRRFMKNHFYIVLANLIVCTSLKAFVELAFVLPYYIIQSDGTPYYTSVAWKIFSREYERIIFNVSVFADYGRARMVLQIRNGCFAGVLFFSMLIAINRYRAVLKSAETTRIRERILRTALSCLLVWCTTAVIPFLFYLLQCQYTYESQAKLYRNTCVNTMDQIWTILLNCLIYLSYACAVAVFAIYLLVYRSLRRKRRAIDMVQKHSNVSITQMRLLKQSVVVFALYAASIASVLVLSLIPNIQQSMFELAYIENLLNLSIAAAYPICFLSMSGEMK</sequence>
<evidence type="ECO:0000313" key="8">
    <source>
        <dbReference type="Proteomes" id="UP001432027"/>
    </source>
</evidence>
<evidence type="ECO:0000313" key="7">
    <source>
        <dbReference type="EMBL" id="GMS91753.1"/>
    </source>
</evidence>